<dbReference type="GO" id="GO:0016832">
    <property type="term" value="F:aldehyde-lyase activity"/>
    <property type="evidence" value="ECO:0007669"/>
    <property type="project" value="InterPro"/>
</dbReference>
<feature type="binding site" evidence="2">
    <location>
        <position position="81"/>
    </location>
    <ligand>
        <name>Zn(2+)</name>
        <dbReference type="ChEBI" id="CHEBI:29105"/>
        <label>1</label>
        <note>catalytic</note>
    </ligand>
</feature>
<evidence type="ECO:0008006" key="5">
    <source>
        <dbReference type="Google" id="ProtNLM"/>
    </source>
</evidence>
<dbReference type="Proteomes" id="UP000177152">
    <property type="component" value="Unassembled WGS sequence"/>
</dbReference>
<gene>
    <name evidence="3" type="ORF">A2633_04915</name>
</gene>
<evidence type="ECO:0000313" key="4">
    <source>
        <dbReference type="Proteomes" id="UP000177152"/>
    </source>
</evidence>
<dbReference type="GO" id="GO:0005975">
    <property type="term" value="P:carbohydrate metabolic process"/>
    <property type="evidence" value="ECO:0007669"/>
    <property type="project" value="InterPro"/>
</dbReference>
<dbReference type="PIRSF" id="PIRSF001359">
    <property type="entry name" value="F_bP_aldolase_II"/>
    <property type="match status" value="1"/>
</dbReference>
<feature type="binding site" evidence="2">
    <location>
        <position position="182"/>
    </location>
    <ligand>
        <name>Zn(2+)</name>
        <dbReference type="ChEBI" id="CHEBI:29105"/>
        <label>1</label>
        <note>catalytic</note>
    </ligand>
</feature>
<reference evidence="3 4" key="1">
    <citation type="journal article" date="2016" name="Nat. Commun.">
        <title>Thousands of microbial genomes shed light on interconnected biogeochemical processes in an aquifer system.</title>
        <authorList>
            <person name="Anantharaman K."/>
            <person name="Brown C.T."/>
            <person name="Hug L.A."/>
            <person name="Sharon I."/>
            <person name="Castelle C.J."/>
            <person name="Probst A.J."/>
            <person name="Thomas B.C."/>
            <person name="Singh A."/>
            <person name="Wilkins M.J."/>
            <person name="Karaoz U."/>
            <person name="Brodie E.L."/>
            <person name="Williams K.H."/>
            <person name="Hubbard S.S."/>
            <person name="Banfield J.F."/>
        </authorList>
    </citation>
    <scope>NUCLEOTIDE SEQUENCE [LARGE SCALE GENOMIC DNA]</scope>
</reference>
<protein>
    <recommendedName>
        <fullName evidence="5">Tagatose-bisphosphate aldolase</fullName>
    </recommendedName>
</protein>
<keyword evidence="2" id="KW-0862">Zinc</keyword>
<proteinExistence type="predicted"/>
<feature type="binding site" evidence="2">
    <location>
        <position position="134"/>
    </location>
    <ligand>
        <name>Zn(2+)</name>
        <dbReference type="ChEBI" id="CHEBI:29105"/>
        <label>2</label>
    </ligand>
</feature>
<name>A0A1G2K5N6_9BACT</name>
<dbReference type="PANTHER" id="PTHR30304:SF0">
    <property type="entry name" value="D-TAGATOSE-1,6-BISPHOSPHATE ALDOLASE SUBUNIT GATY-RELATED"/>
    <property type="match status" value="1"/>
</dbReference>
<evidence type="ECO:0000313" key="3">
    <source>
        <dbReference type="EMBL" id="OGZ93790.1"/>
    </source>
</evidence>
<feature type="active site" description="Proton donor" evidence="1">
    <location>
        <position position="80"/>
    </location>
</feature>
<evidence type="ECO:0000256" key="1">
    <source>
        <dbReference type="PIRSR" id="PIRSR001359-1"/>
    </source>
</evidence>
<dbReference type="Gene3D" id="3.20.20.70">
    <property type="entry name" value="Aldolase class I"/>
    <property type="match status" value="1"/>
</dbReference>
<dbReference type="EMBL" id="MHQC01000050">
    <property type="protein sequence ID" value="OGZ93790.1"/>
    <property type="molecule type" value="Genomic_DNA"/>
</dbReference>
<dbReference type="PANTHER" id="PTHR30304">
    <property type="entry name" value="D-TAGATOSE-1,6-BISPHOSPHATE ALDOLASE"/>
    <property type="match status" value="1"/>
</dbReference>
<dbReference type="InterPro" id="IPR000771">
    <property type="entry name" value="FBA_II"/>
</dbReference>
<dbReference type="NCBIfam" id="TIGR00167">
    <property type="entry name" value="cbbA"/>
    <property type="match status" value="1"/>
</dbReference>
<feature type="binding site" evidence="2">
    <location>
        <position position="102"/>
    </location>
    <ligand>
        <name>Zn(2+)</name>
        <dbReference type="ChEBI" id="CHEBI:29105"/>
        <label>2</label>
    </ligand>
</feature>
<dbReference type="Pfam" id="PF01116">
    <property type="entry name" value="F_bP_aldolase"/>
    <property type="match status" value="1"/>
</dbReference>
<comment type="caution">
    <text evidence="3">The sequence shown here is derived from an EMBL/GenBank/DDBJ whole genome shotgun (WGS) entry which is preliminary data.</text>
</comment>
<dbReference type="AlphaFoldDB" id="A0A1G2K5N6"/>
<dbReference type="GO" id="GO:0008270">
    <property type="term" value="F:zinc ion binding"/>
    <property type="evidence" value="ECO:0007669"/>
    <property type="project" value="InterPro"/>
</dbReference>
<dbReference type="InterPro" id="IPR050246">
    <property type="entry name" value="Class_II_FBP_aldolase"/>
</dbReference>
<feature type="binding site" evidence="2">
    <location>
        <position position="212"/>
    </location>
    <ligand>
        <name>Zn(2+)</name>
        <dbReference type="ChEBI" id="CHEBI:29105"/>
        <label>1</label>
        <note>catalytic</note>
    </ligand>
</feature>
<organism evidence="3 4">
    <name type="scientific">Candidatus Sungbacteria bacterium RIFCSPHIGHO2_01_FULL_47_32</name>
    <dbReference type="NCBI Taxonomy" id="1802264"/>
    <lineage>
        <taxon>Bacteria</taxon>
        <taxon>Candidatus Sungiibacteriota</taxon>
    </lineage>
</organism>
<keyword evidence="2" id="KW-0479">Metal-binding</keyword>
<comment type="cofactor">
    <cofactor evidence="2">
        <name>Zn(2+)</name>
        <dbReference type="ChEBI" id="CHEBI:29105"/>
    </cofactor>
    <text evidence="2">Binds 2 Zn(2+) ions per subunit. One is catalytic and the other provides a structural contribution.</text>
</comment>
<accession>A0A1G2K5N6</accession>
<evidence type="ECO:0000256" key="2">
    <source>
        <dbReference type="PIRSR" id="PIRSR001359-3"/>
    </source>
</evidence>
<dbReference type="SUPFAM" id="SSF51569">
    <property type="entry name" value="Aldolase"/>
    <property type="match status" value="1"/>
</dbReference>
<sequence length="288" mass="31619">MSYIQELHERASREGWALGHFNVSSAEQIRSVVQAALNVKCPVLVGTSEGERKYLGLRQAVALVRSFREETGLPIFLNADHSKSVEAAKAATDAGYDSIHIDLSHLSYEENVKGTKEVVQYVRVRNLEAHVEAEIGLLKGESKIQREVIEVRPEDMTTSAQAADFVKKTGINRLAPAVGNIHGLAENEKIIYPDLIRKIRGMIPQHVGITLHGGSGISDALITAAIKEGVNNIHINTEIRVAAADAIRSSLAEHPEETTPYKLLEPMIRAVQLKVEEKLKLFGAVNKI</sequence>
<dbReference type="InterPro" id="IPR013785">
    <property type="entry name" value="Aldolase_TIM"/>
</dbReference>